<dbReference type="Proteomes" id="UP000016534">
    <property type="component" value="Unassembled WGS sequence"/>
</dbReference>
<comment type="caution">
    <text evidence="6">The sequence shown here is derived from an EMBL/GenBank/DDBJ whole genome shotgun (WGS) entry which is preliminary data.</text>
</comment>
<sequence length="150" mass="16811">MKYTPLIVCLIALTGCDKGVDSPRGFSLPEGNAEQGKAVFLKYKCLACHTLAGVEDSSVTKHDDISIKLGGNKTKIITYAELVTSVINPSHRFSRPYRPDARNEDGSSKMTVFNDTMTVSELTDLVTFLQPNYKLIPYHRTNYQLYSHYK</sequence>
<keyword evidence="7" id="KW-1185">Reference proteome</keyword>
<evidence type="ECO:0000256" key="4">
    <source>
        <dbReference type="PROSITE-ProRule" id="PRU00433"/>
    </source>
</evidence>
<organism evidence="6 7">
    <name type="scientific">Pseudoalteromonas undina</name>
    <dbReference type="NCBI Taxonomy" id="43660"/>
    <lineage>
        <taxon>Bacteria</taxon>
        <taxon>Pseudomonadati</taxon>
        <taxon>Pseudomonadota</taxon>
        <taxon>Gammaproteobacteria</taxon>
        <taxon>Alteromonadales</taxon>
        <taxon>Pseudoalteromonadaceae</taxon>
        <taxon>Pseudoalteromonas</taxon>
    </lineage>
</organism>
<dbReference type="Gene3D" id="1.10.760.10">
    <property type="entry name" value="Cytochrome c-like domain"/>
    <property type="match status" value="1"/>
</dbReference>
<dbReference type="InterPro" id="IPR009056">
    <property type="entry name" value="Cyt_c-like_dom"/>
</dbReference>
<reference evidence="6" key="2">
    <citation type="submission" date="2013-04" db="EMBL/GenBank/DDBJ databases">
        <title>Genome sequence of Pseudoalteromonas undina.</title>
        <authorList>
            <person name="Xie B.-B."/>
            <person name="Rong J.-C."/>
            <person name="Qin Q.-L."/>
            <person name="Shu Y.-L."/>
            <person name="Zhang Y.-Z."/>
        </authorList>
    </citation>
    <scope>NUCLEOTIDE SEQUENCE</scope>
    <source>
        <strain evidence="6">NCIMB 2128</strain>
    </source>
</reference>
<name>A0ABN0NF19_9GAMM</name>
<evidence type="ECO:0000256" key="3">
    <source>
        <dbReference type="ARBA" id="ARBA00023004"/>
    </source>
</evidence>
<dbReference type="EMBL" id="AHCF02000034">
    <property type="protein sequence ID" value="ERG60133.1"/>
    <property type="molecule type" value="Genomic_DNA"/>
</dbReference>
<reference evidence="6" key="1">
    <citation type="journal article" date="2012" name="J. Bacteriol.">
        <title>Genome sequences of type strains of seven species of the marine bacterium Pseudoalteromonas.</title>
        <authorList>
            <person name="Xie B.B."/>
            <person name="Shu Y.L."/>
            <person name="Qin Q.L."/>
            <person name="Rong J.C."/>
            <person name="Zhang X.Y."/>
            <person name="Chen X.L."/>
            <person name="Shi M."/>
            <person name="He H.L."/>
            <person name="Zhou B.C."/>
            <person name="Zhang Y.Z."/>
        </authorList>
    </citation>
    <scope>NUCLEOTIDE SEQUENCE [LARGE SCALE GENOMIC DNA]</scope>
    <source>
        <strain evidence="6">NCIMB 2128</strain>
    </source>
</reference>
<proteinExistence type="predicted"/>
<feature type="domain" description="Cytochrome c" evidence="5">
    <location>
        <begin position="31"/>
        <end position="133"/>
    </location>
</feature>
<dbReference type="PROSITE" id="PS51257">
    <property type="entry name" value="PROKAR_LIPOPROTEIN"/>
    <property type="match status" value="1"/>
</dbReference>
<evidence type="ECO:0000259" key="5">
    <source>
        <dbReference type="PROSITE" id="PS51007"/>
    </source>
</evidence>
<evidence type="ECO:0000256" key="2">
    <source>
        <dbReference type="ARBA" id="ARBA00022723"/>
    </source>
</evidence>
<evidence type="ECO:0000313" key="6">
    <source>
        <dbReference type="EMBL" id="ERG60133.1"/>
    </source>
</evidence>
<accession>A0ABN0NF19</accession>
<keyword evidence="3 4" id="KW-0408">Iron</keyword>
<dbReference type="SUPFAM" id="SSF46626">
    <property type="entry name" value="Cytochrome c"/>
    <property type="match status" value="1"/>
</dbReference>
<gene>
    <name evidence="6" type="ORF">PUND_14106</name>
</gene>
<evidence type="ECO:0000313" key="7">
    <source>
        <dbReference type="Proteomes" id="UP000016534"/>
    </source>
</evidence>
<dbReference type="PROSITE" id="PS51007">
    <property type="entry name" value="CYTC"/>
    <property type="match status" value="1"/>
</dbReference>
<evidence type="ECO:0000256" key="1">
    <source>
        <dbReference type="ARBA" id="ARBA00022617"/>
    </source>
</evidence>
<keyword evidence="2 4" id="KW-0479">Metal-binding</keyword>
<dbReference type="InterPro" id="IPR036909">
    <property type="entry name" value="Cyt_c-like_dom_sf"/>
</dbReference>
<keyword evidence="1 4" id="KW-0349">Heme</keyword>
<protein>
    <submittedName>
        <fullName evidence="6">Cytochrome c family protein</fullName>
    </submittedName>
</protein>